<comment type="caution">
    <text evidence="3">The sequence shown here is derived from an EMBL/GenBank/DDBJ whole genome shotgun (WGS) entry which is preliminary data.</text>
</comment>
<evidence type="ECO:0000256" key="1">
    <source>
        <dbReference type="SAM" id="Coils"/>
    </source>
</evidence>
<dbReference type="AlphaFoldDB" id="A0A5N7MPL4"/>
<feature type="transmembrane region" description="Helical" evidence="2">
    <location>
        <begin position="6"/>
        <end position="25"/>
    </location>
</feature>
<keyword evidence="2" id="KW-0472">Membrane</keyword>
<evidence type="ECO:0000313" key="3">
    <source>
        <dbReference type="EMBL" id="MPR28883.1"/>
    </source>
</evidence>
<sequence>MMSSLANAILFLALVTTSIMVAVMYRKLKKLDRYHAEYQQIFDKTGTALVAAQSAVTNFGTEGKETIVLLSQRIEEAQAVVERLEHLTREAHLQMQPRSGISNS</sequence>
<dbReference type="Proteomes" id="UP000403266">
    <property type="component" value="Unassembled WGS sequence"/>
</dbReference>
<name>A0A5N7MPL4_9HYPH</name>
<evidence type="ECO:0000256" key="2">
    <source>
        <dbReference type="SAM" id="Phobius"/>
    </source>
</evidence>
<accession>A0A5N7MPL4</accession>
<keyword evidence="2" id="KW-1133">Transmembrane helix</keyword>
<dbReference type="EMBL" id="VOSK01000179">
    <property type="protein sequence ID" value="MPR28883.1"/>
    <property type="molecule type" value="Genomic_DNA"/>
</dbReference>
<keyword evidence="4" id="KW-1185">Reference proteome</keyword>
<organism evidence="3 4">
    <name type="scientific">Microvirga tunisiensis</name>
    <dbReference type="NCBI Taxonomy" id="2108360"/>
    <lineage>
        <taxon>Bacteria</taxon>
        <taxon>Pseudomonadati</taxon>
        <taxon>Pseudomonadota</taxon>
        <taxon>Alphaproteobacteria</taxon>
        <taxon>Hyphomicrobiales</taxon>
        <taxon>Methylobacteriaceae</taxon>
        <taxon>Microvirga</taxon>
    </lineage>
</organism>
<protein>
    <submittedName>
        <fullName evidence="3">Uncharacterized protein</fullName>
    </submittedName>
</protein>
<dbReference type="OrthoDB" id="7906780at2"/>
<reference evidence="3 4" key="1">
    <citation type="journal article" date="2019" name="Syst. Appl. Microbiol.">
        <title>Microvirga tunisiensis sp. nov., a root nodule symbiotic bacterium isolated from Lupinus micranthus and L. luteus grown in Northern Tunisia.</title>
        <authorList>
            <person name="Msaddak A."/>
            <person name="Rejili M."/>
            <person name="Duran D."/>
            <person name="Mars M."/>
            <person name="Palacios J.M."/>
            <person name="Ruiz-Argueso T."/>
            <person name="Rey L."/>
            <person name="Imperial J."/>
        </authorList>
    </citation>
    <scope>NUCLEOTIDE SEQUENCE [LARGE SCALE GENOMIC DNA]</scope>
    <source>
        <strain evidence="3 4">Lmie10</strain>
    </source>
</reference>
<keyword evidence="2" id="KW-0812">Transmembrane</keyword>
<proteinExistence type="predicted"/>
<dbReference type="RefSeq" id="WP_152715523.1">
    <property type="nucleotide sequence ID" value="NZ_VOSJ01000182.1"/>
</dbReference>
<keyword evidence="1" id="KW-0175">Coiled coil</keyword>
<evidence type="ECO:0000313" key="4">
    <source>
        <dbReference type="Proteomes" id="UP000403266"/>
    </source>
</evidence>
<feature type="coiled-coil region" evidence="1">
    <location>
        <begin position="67"/>
        <end position="94"/>
    </location>
</feature>
<gene>
    <name evidence="3" type="ORF">FS320_28100</name>
</gene>